<gene>
    <name evidence="1" type="ordered locus">Belba_2511</name>
</gene>
<dbReference type="eggNOG" id="ENOG50321KT">
    <property type="taxonomic scope" value="Bacteria"/>
</dbReference>
<dbReference type="OrthoDB" id="5329963at2"/>
<evidence type="ECO:0008006" key="3">
    <source>
        <dbReference type="Google" id="ProtNLM"/>
    </source>
</evidence>
<proteinExistence type="predicted"/>
<organism evidence="1 2">
    <name type="scientific">Belliella baltica (strain DSM 15883 / CIP 108006 / LMG 21964 / BA134)</name>
    <dbReference type="NCBI Taxonomy" id="866536"/>
    <lineage>
        <taxon>Bacteria</taxon>
        <taxon>Pseudomonadati</taxon>
        <taxon>Bacteroidota</taxon>
        <taxon>Cytophagia</taxon>
        <taxon>Cytophagales</taxon>
        <taxon>Cyclobacteriaceae</taxon>
        <taxon>Belliella</taxon>
    </lineage>
</organism>
<name>I3Z747_BELBD</name>
<evidence type="ECO:0000313" key="2">
    <source>
        <dbReference type="Proteomes" id="UP000006050"/>
    </source>
</evidence>
<dbReference type="HOGENOM" id="CLU_061139_0_0_10"/>
<keyword evidence="2" id="KW-1185">Reference proteome</keyword>
<dbReference type="RefSeq" id="WP_014773023.1">
    <property type="nucleotide sequence ID" value="NC_018010.1"/>
</dbReference>
<reference evidence="2" key="1">
    <citation type="submission" date="2012-06" db="EMBL/GenBank/DDBJ databases">
        <title>The complete genome of Belliella baltica DSM 15883.</title>
        <authorList>
            <person name="Lucas S."/>
            <person name="Copeland A."/>
            <person name="Lapidus A."/>
            <person name="Goodwin L."/>
            <person name="Pitluck S."/>
            <person name="Peters L."/>
            <person name="Mikhailova N."/>
            <person name="Davenport K."/>
            <person name="Kyrpides N."/>
            <person name="Mavromatis K."/>
            <person name="Pagani I."/>
            <person name="Ivanova N."/>
            <person name="Ovchinnikova G."/>
            <person name="Zeytun A."/>
            <person name="Detter J.C."/>
            <person name="Han C."/>
            <person name="Land M."/>
            <person name="Hauser L."/>
            <person name="Markowitz V."/>
            <person name="Cheng J.-F."/>
            <person name="Hugenholtz P."/>
            <person name="Woyke T."/>
            <person name="Wu D."/>
            <person name="Tindall B."/>
            <person name="Pomrenke H."/>
            <person name="Brambilla E."/>
            <person name="Klenk H.-P."/>
            <person name="Eisen J.A."/>
        </authorList>
    </citation>
    <scope>NUCLEOTIDE SEQUENCE [LARGE SCALE GENOMIC DNA]</scope>
    <source>
        <strain evidence="2">DSM 15883 / CIP 108006 / LMG 21964 / BA134</strain>
    </source>
</reference>
<dbReference type="SUPFAM" id="SSF53335">
    <property type="entry name" value="S-adenosyl-L-methionine-dependent methyltransferases"/>
    <property type="match status" value="1"/>
</dbReference>
<dbReference type="AlphaFoldDB" id="I3Z747"/>
<evidence type="ECO:0000313" key="1">
    <source>
        <dbReference type="EMBL" id="AFL85065.1"/>
    </source>
</evidence>
<protein>
    <recommendedName>
        <fullName evidence="3">Methyltransferase FkbM domain-containing protein</fullName>
    </recommendedName>
</protein>
<dbReference type="Proteomes" id="UP000006050">
    <property type="component" value="Chromosome"/>
</dbReference>
<dbReference type="KEGG" id="bbd:Belba_2511"/>
<dbReference type="EMBL" id="CP003281">
    <property type="protein sequence ID" value="AFL85065.1"/>
    <property type="molecule type" value="Genomic_DNA"/>
</dbReference>
<dbReference type="STRING" id="866536.Belba_2511"/>
<dbReference type="InterPro" id="IPR029063">
    <property type="entry name" value="SAM-dependent_MTases_sf"/>
</dbReference>
<dbReference type="Gene3D" id="3.40.50.150">
    <property type="entry name" value="Vaccinia Virus protein VP39"/>
    <property type="match status" value="2"/>
</dbReference>
<accession>I3Z747</accession>
<sequence length="287" mass="34190">MNLLKKIRVKLYYLRLDLFRKNLLKKLINYSSTSLGSKYKSEINFLKEHGLTVFPYSFIKNYSKSEIKINKIDNLMCVEYFGKNLFFPKNFSHNQIIDYAYGLFLEQDELSPHSYNSPIFRIDNDDILLDIGCAEANYSLSMIEQVKKVYLFEPNEIWIQPLQHTFSNWKNKVEIFNQRYGDRNELNHPDLSREFLNQNILIKIDVDGNEREVLELIEPLFSIAKSVKIAICTYHQNNDADDFDNFFKTNGFQTRFGRGYMLFYYDRQIQKPYLRPGVLFAYRNMNV</sequence>